<keyword evidence="2" id="KW-0819">tRNA processing</keyword>
<feature type="compositionally biased region" description="Polar residues" evidence="4">
    <location>
        <begin position="809"/>
        <end position="819"/>
    </location>
</feature>
<dbReference type="InterPro" id="IPR011760">
    <property type="entry name" value="PsdUridine_synth_TruD_insert"/>
</dbReference>
<dbReference type="Proteomes" id="UP000187283">
    <property type="component" value="Unassembled WGS sequence"/>
</dbReference>
<proteinExistence type="inferred from homology"/>
<dbReference type="Pfam" id="PF01142">
    <property type="entry name" value="TruD"/>
    <property type="match status" value="1"/>
</dbReference>
<reference evidence="6 7" key="1">
    <citation type="submission" date="2017-01" db="EMBL/GenBank/DDBJ databases">
        <authorList>
            <person name="Mah S.A."/>
            <person name="Swanson W.J."/>
            <person name="Moy G.W."/>
            <person name="Vacquier V.D."/>
        </authorList>
    </citation>
    <scope>NUCLEOTIDE SEQUENCE [LARGE SCALE GENOMIC DNA]</scope>
    <source>
        <strain evidence="6 7">GSMNP</strain>
    </source>
</reference>
<dbReference type="GO" id="GO:0003723">
    <property type="term" value="F:RNA binding"/>
    <property type="evidence" value="ECO:0007669"/>
    <property type="project" value="InterPro"/>
</dbReference>
<evidence type="ECO:0000256" key="1">
    <source>
        <dbReference type="ARBA" id="ARBA00007953"/>
    </source>
</evidence>
<accession>A0A1R1Y2U5</accession>
<organism evidence="6 7">
    <name type="scientific">Smittium culicis</name>
    <dbReference type="NCBI Taxonomy" id="133412"/>
    <lineage>
        <taxon>Eukaryota</taxon>
        <taxon>Fungi</taxon>
        <taxon>Fungi incertae sedis</taxon>
        <taxon>Zoopagomycota</taxon>
        <taxon>Kickxellomycotina</taxon>
        <taxon>Harpellomycetes</taxon>
        <taxon>Harpellales</taxon>
        <taxon>Legeriomycetaceae</taxon>
        <taxon>Smittium</taxon>
    </lineage>
</organism>
<dbReference type="GO" id="GO:0001522">
    <property type="term" value="P:pseudouridine synthesis"/>
    <property type="evidence" value="ECO:0007669"/>
    <property type="project" value="InterPro"/>
</dbReference>
<evidence type="ECO:0000256" key="3">
    <source>
        <dbReference type="ARBA" id="ARBA00023235"/>
    </source>
</evidence>
<dbReference type="NCBIfam" id="TIGR00094">
    <property type="entry name" value="tRNA_TruD_broad"/>
    <property type="match status" value="1"/>
</dbReference>
<dbReference type="EMBL" id="LSSN01001064">
    <property type="protein sequence ID" value="OMJ21180.1"/>
    <property type="molecule type" value="Genomic_DNA"/>
</dbReference>
<dbReference type="PANTHER" id="PTHR13326">
    <property type="entry name" value="TRNA PSEUDOURIDINE SYNTHASE D"/>
    <property type="match status" value="1"/>
</dbReference>
<feature type="compositionally biased region" description="Basic and acidic residues" evidence="4">
    <location>
        <begin position="35"/>
        <end position="48"/>
    </location>
</feature>
<evidence type="ECO:0000256" key="2">
    <source>
        <dbReference type="ARBA" id="ARBA00022694"/>
    </source>
</evidence>
<dbReference type="GO" id="GO:0005634">
    <property type="term" value="C:nucleus"/>
    <property type="evidence" value="ECO:0007669"/>
    <property type="project" value="TreeGrafter"/>
</dbReference>
<dbReference type="InterPro" id="IPR042214">
    <property type="entry name" value="TruD_catalytic"/>
</dbReference>
<dbReference type="STRING" id="133412.A0A1R1Y2U5"/>
<dbReference type="PROSITE" id="PS50984">
    <property type="entry name" value="TRUD"/>
    <property type="match status" value="1"/>
</dbReference>
<feature type="region of interest" description="Disordered" evidence="4">
    <location>
        <begin position="858"/>
        <end position="883"/>
    </location>
</feature>
<dbReference type="SUPFAM" id="SSF55120">
    <property type="entry name" value="Pseudouridine synthase"/>
    <property type="match status" value="1"/>
</dbReference>
<feature type="region of interest" description="Disordered" evidence="4">
    <location>
        <begin position="792"/>
        <end position="819"/>
    </location>
</feature>
<comment type="caution">
    <text evidence="6">The sequence shown here is derived from an EMBL/GenBank/DDBJ whole genome shotgun (WGS) entry which is preliminary data.</text>
</comment>
<feature type="compositionally biased region" description="Gly residues" evidence="4">
    <location>
        <begin position="54"/>
        <end position="66"/>
    </location>
</feature>
<feature type="compositionally biased region" description="Polar residues" evidence="4">
    <location>
        <begin position="742"/>
        <end position="773"/>
    </location>
</feature>
<keyword evidence="7" id="KW-1185">Reference proteome</keyword>
<evidence type="ECO:0000256" key="4">
    <source>
        <dbReference type="SAM" id="MobiDB-lite"/>
    </source>
</evidence>
<dbReference type="OrthoDB" id="447290at2759"/>
<dbReference type="GO" id="GO:0008033">
    <property type="term" value="P:tRNA processing"/>
    <property type="evidence" value="ECO:0007669"/>
    <property type="project" value="UniProtKB-KW"/>
</dbReference>
<dbReference type="GO" id="GO:0009982">
    <property type="term" value="F:pseudouridine synthase activity"/>
    <property type="evidence" value="ECO:0007669"/>
    <property type="project" value="InterPro"/>
</dbReference>
<evidence type="ECO:0000313" key="6">
    <source>
        <dbReference type="EMBL" id="OMJ21180.1"/>
    </source>
</evidence>
<dbReference type="InterPro" id="IPR001656">
    <property type="entry name" value="PsdUridine_synth_TruD"/>
</dbReference>
<evidence type="ECO:0000259" key="5">
    <source>
        <dbReference type="PROSITE" id="PS50984"/>
    </source>
</evidence>
<name>A0A1R1Y2U5_9FUNG</name>
<comment type="similarity">
    <text evidence="1">Belongs to the pseudouridine synthase TruD family.</text>
</comment>
<dbReference type="CDD" id="cd02576">
    <property type="entry name" value="PseudoU_synth_ScPUS7"/>
    <property type="match status" value="1"/>
</dbReference>
<feature type="compositionally biased region" description="Low complexity" evidence="4">
    <location>
        <begin position="793"/>
        <end position="808"/>
    </location>
</feature>
<gene>
    <name evidence="6" type="ORF">AYI70_g3626</name>
</gene>
<feature type="domain" description="TRUD" evidence="5">
    <location>
        <begin position="438"/>
        <end position="693"/>
    </location>
</feature>
<dbReference type="InterPro" id="IPR020103">
    <property type="entry name" value="PsdUridine_synth_cat_dom_sf"/>
</dbReference>
<protein>
    <submittedName>
        <fullName evidence="6">Putative pseudouridine synthase</fullName>
    </submittedName>
</protein>
<feature type="compositionally biased region" description="Basic and acidic residues" evidence="4">
    <location>
        <begin position="97"/>
        <end position="109"/>
    </location>
</feature>
<dbReference type="Gene3D" id="3.30.2350.20">
    <property type="entry name" value="TruD, catalytic domain"/>
    <property type="match status" value="2"/>
</dbReference>
<feature type="region of interest" description="Disordered" evidence="4">
    <location>
        <begin position="1"/>
        <end position="128"/>
    </location>
</feature>
<dbReference type="PROSITE" id="PS01268">
    <property type="entry name" value="UPF0024"/>
    <property type="match status" value="1"/>
</dbReference>
<dbReference type="PANTHER" id="PTHR13326:SF21">
    <property type="entry name" value="PSEUDOURIDYLATE SYNTHASE PUS7L"/>
    <property type="match status" value="1"/>
</dbReference>
<keyword evidence="3" id="KW-0413">Isomerase</keyword>
<sequence>MSNYHNKRDTNSNGSPSNAETKRFKIDVPSNNPRSDNRDHSNNRRDNYSNRGSSRGGYSRGGGRGGYNNSERSGRGGYRGRGGDRGGRGGGNNRFNNRGDYKRDFDKGKYNNKYSSNRSFDPSKKRDPNNIIEYYKESDVGIKEFVYSGYEGVSAIFKHRFTDFVVTEIDENNQLVTIDNLTMPKSQESEMKKIPIETRLNIAKESLNPILGDKITQDLFDFINVELKKKEDFLASQSETKQSLENNSAFRDSALKYYKPQPAHFYINGITEKQKRTDIYNAFKVTLQGIITASTKDGNIVVELKHNGKQMDNRNSNLPPSERYLHFSVLKYNRETVDVLKEIATRLRIGDKNVSFAGTKDKRGVTTQRFSLFNTKATKLIGLNKFLRGVLIGNFKYSEKQITLGDLSGNRFEIYLREIDPEKKSLVEDAIKSVSLNGFINYFGLQRFGNSAIGTHNIGLACILQKWEDVIELLMKPRPGDRERVAVAREIWRDTKDANLALNSLPMNGSAAESSILNYFARTGKNNDFCGAFLMIPRNLRLIYVHAYQSYIWNLIASERVKRFGPTVIIGDVVAKATDKKPTLLNATNKEDVDFKNVAIDDLTSVDIAADIPDNTHNSFMDVEVITENNIHMYNITDVVIPTFGLDVIYPENELKILYTEYLERDGLNLDTIRRHPMKEYQLPGNYRFLIKKPSNFEHEWIEYANDIDFTPGIEFHRNRLDISLQDHLDELKASREKEARSTLSADTENQIEQTSNSDEVITAPQNTSNIDSQADVPEIATDISISVKQEPDLPQSQEPLLPQSQEPNNEASESIQQETDIKTEIEDIAPTKLALKLTFDLDPSTYATMLIRELTHMDTGSKSPQNELPKDAETSEQVPAQV</sequence>
<feature type="region of interest" description="Disordered" evidence="4">
    <location>
        <begin position="736"/>
        <end position="776"/>
    </location>
</feature>
<feature type="compositionally biased region" description="Basic and acidic residues" evidence="4">
    <location>
        <begin position="1"/>
        <end position="10"/>
    </location>
</feature>
<dbReference type="InterPro" id="IPR020119">
    <property type="entry name" value="PsdUridine_synth_TruD_CS"/>
</dbReference>
<dbReference type="AlphaFoldDB" id="A0A1R1Y2U5"/>
<evidence type="ECO:0000313" key="7">
    <source>
        <dbReference type="Proteomes" id="UP000187283"/>
    </source>
</evidence>
<dbReference type="PIRSF" id="PIRSF037016">
    <property type="entry name" value="Pseudouridin_synth_euk_prd"/>
    <property type="match status" value="1"/>
</dbReference>